<keyword evidence="11" id="KW-1185">Reference proteome</keyword>
<dbReference type="Proteomes" id="UP001489004">
    <property type="component" value="Unassembled WGS sequence"/>
</dbReference>
<dbReference type="SUPFAM" id="SSF50447">
    <property type="entry name" value="Translation proteins"/>
    <property type="match status" value="1"/>
</dbReference>
<keyword evidence="5" id="KW-0496">Mitochondrion</keyword>
<dbReference type="GO" id="GO:0005762">
    <property type="term" value="C:mitochondrial large ribosomal subunit"/>
    <property type="evidence" value="ECO:0007669"/>
    <property type="project" value="TreeGrafter"/>
</dbReference>
<dbReference type="InterPro" id="IPR009000">
    <property type="entry name" value="Transl_B-barrel_sf"/>
</dbReference>
<dbReference type="InterPro" id="IPR019927">
    <property type="entry name" value="Ribosomal_uL3_bac/org-type"/>
</dbReference>
<dbReference type="Gene3D" id="2.40.30.10">
    <property type="entry name" value="Translation factors"/>
    <property type="match status" value="1"/>
</dbReference>
<evidence type="ECO:0000256" key="4">
    <source>
        <dbReference type="ARBA" id="ARBA00022980"/>
    </source>
</evidence>
<evidence type="ECO:0000256" key="2">
    <source>
        <dbReference type="ARBA" id="ARBA00006540"/>
    </source>
</evidence>
<dbReference type="PROSITE" id="PS00474">
    <property type="entry name" value="RIBOSOMAL_L3"/>
    <property type="match status" value="1"/>
</dbReference>
<evidence type="ECO:0000256" key="3">
    <source>
        <dbReference type="ARBA" id="ARBA00022946"/>
    </source>
</evidence>
<keyword evidence="4 8" id="KW-0689">Ribosomal protein</keyword>
<protein>
    <recommendedName>
        <fullName evidence="7">Large ribosomal subunit protein uL3m</fullName>
    </recommendedName>
</protein>
<dbReference type="PANTHER" id="PTHR11229">
    <property type="entry name" value="50S RIBOSOMAL PROTEIN L3"/>
    <property type="match status" value="1"/>
</dbReference>
<gene>
    <name evidence="10" type="ORF">WJX72_011718</name>
</gene>
<sequence length="234" mass="26010">MTQEWDQWGVRIPLTVLWIDDCQVTQVKLDDERYPAVQLGAGSKRRKQVHHRQLGHFIAHDVPIKRKLAEFRVSPEGLLPVGTPITAAHFTPGQFVDITGITIGKGFQGVMKRHGFAGQPASHGNSLAHRAGGSIGNNQDPGKVWPGKKMPGRMGGKQRTLLSAWVYKMDPARNLLYVRGQVPGHKGNFVLVRDALMKTFAEQPKRPFPTYLGEPLTEVMTAPSSTKDPFDFKE</sequence>
<reference evidence="10 11" key="1">
    <citation type="journal article" date="2024" name="Nat. Commun.">
        <title>Phylogenomics reveals the evolutionary origins of lichenization in chlorophyte algae.</title>
        <authorList>
            <person name="Puginier C."/>
            <person name="Libourel C."/>
            <person name="Otte J."/>
            <person name="Skaloud P."/>
            <person name="Haon M."/>
            <person name="Grisel S."/>
            <person name="Petersen M."/>
            <person name="Berrin J.G."/>
            <person name="Delaux P.M."/>
            <person name="Dal Grande F."/>
            <person name="Keller J."/>
        </authorList>
    </citation>
    <scope>NUCLEOTIDE SEQUENCE [LARGE SCALE GENOMIC DNA]</scope>
    <source>
        <strain evidence="10 11">SAG 2043</strain>
    </source>
</reference>
<dbReference type="GO" id="GO:0003735">
    <property type="term" value="F:structural constituent of ribosome"/>
    <property type="evidence" value="ECO:0007669"/>
    <property type="project" value="InterPro"/>
</dbReference>
<comment type="caution">
    <text evidence="10">The sequence shown here is derived from an EMBL/GenBank/DDBJ whole genome shotgun (WGS) entry which is preliminary data.</text>
</comment>
<evidence type="ECO:0000256" key="8">
    <source>
        <dbReference type="RuleBase" id="RU003905"/>
    </source>
</evidence>
<evidence type="ECO:0000256" key="9">
    <source>
        <dbReference type="SAM" id="MobiDB-lite"/>
    </source>
</evidence>
<dbReference type="InterPro" id="IPR019926">
    <property type="entry name" value="Ribosomal_uL3_CS"/>
</dbReference>
<evidence type="ECO:0000313" key="11">
    <source>
        <dbReference type="Proteomes" id="UP001489004"/>
    </source>
</evidence>
<feature type="region of interest" description="Disordered" evidence="9">
    <location>
        <begin position="133"/>
        <end position="155"/>
    </location>
</feature>
<dbReference type="InterPro" id="IPR000597">
    <property type="entry name" value="Ribosomal_uL3"/>
</dbReference>
<comment type="subcellular location">
    <subcellularLocation>
        <location evidence="1">Mitochondrion</location>
    </subcellularLocation>
</comment>
<evidence type="ECO:0000256" key="5">
    <source>
        <dbReference type="ARBA" id="ARBA00023128"/>
    </source>
</evidence>
<dbReference type="EMBL" id="JALJOR010000007">
    <property type="protein sequence ID" value="KAK9814804.1"/>
    <property type="molecule type" value="Genomic_DNA"/>
</dbReference>
<accession>A0AAW1Q384</accession>
<comment type="similarity">
    <text evidence="2 8">Belongs to the universal ribosomal protein uL3 family.</text>
</comment>
<dbReference type="GO" id="GO:0006412">
    <property type="term" value="P:translation"/>
    <property type="evidence" value="ECO:0007669"/>
    <property type="project" value="InterPro"/>
</dbReference>
<keyword evidence="3" id="KW-0809">Transit peptide</keyword>
<dbReference type="NCBIfam" id="TIGR03625">
    <property type="entry name" value="L3_bact"/>
    <property type="match status" value="1"/>
</dbReference>
<dbReference type="Gene3D" id="3.30.160.810">
    <property type="match status" value="1"/>
</dbReference>
<proteinExistence type="inferred from homology"/>
<name>A0AAW1Q384_9CHLO</name>
<organism evidence="10 11">
    <name type="scientific">[Myrmecia] bisecta</name>
    <dbReference type="NCBI Taxonomy" id="41462"/>
    <lineage>
        <taxon>Eukaryota</taxon>
        <taxon>Viridiplantae</taxon>
        <taxon>Chlorophyta</taxon>
        <taxon>core chlorophytes</taxon>
        <taxon>Trebouxiophyceae</taxon>
        <taxon>Trebouxiales</taxon>
        <taxon>Trebouxiaceae</taxon>
        <taxon>Myrmecia</taxon>
    </lineage>
</organism>
<evidence type="ECO:0000256" key="1">
    <source>
        <dbReference type="ARBA" id="ARBA00004173"/>
    </source>
</evidence>
<evidence type="ECO:0000256" key="7">
    <source>
        <dbReference type="ARBA" id="ARBA00035209"/>
    </source>
</evidence>
<dbReference type="AlphaFoldDB" id="A0AAW1Q384"/>
<evidence type="ECO:0000313" key="10">
    <source>
        <dbReference type="EMBL" id="KAK9814804.1"/>
    </source>
</evidence>
<evidence type="ECO:0000256" key="6">
    <source>
        <dbReference type="ARBA" id="ARBA00023274"/>
    </source>
</evidence>
<dbReference type="Pfam" id="PF00297">
    <property type="entry name" value="Ribosomal_L3"/>
    <property type="match status" value="1"/>
</dbReference>
<dbReference type="FunFam" id="2.40.30.10:FF:000004">
    <property type="entry name" value="50S ribosomal protein L3"/>
    <property type="match status" value="1"/>
</dbReference>
<keyword evidence="6 8" id="KW-0687">Ribonucleoprotein</keyword>
<dbReference type="PANTHER" id="PTHR11229:SF8">
    <property type="entry name" value="LARGE RIBOSOMAL SUBUNIT PROTEIN UL3M"/>
    <property type="match status" value="1"/>
</dbReference>